<evidence type="ECO:0000313" key="3">
    <source>
        <dbReference type="EMBL" id="QDU34549.1"/>
    </source>
</evidence>
<dbReference type="RefSeq" id="WP_145078536.1">
    <property type="nucleotide sequence ID" value="NZ_CP036425.1"/>
</dbReference>
<dbReference type="Gene3D" id="3.30.360.10">
    <property type="entry name" value="Dihydrodipicolinate Reductase, domain 2"/>
    <property type="match status" value="1"/>
</dbReference>
<evidence type="ECO:0000259" key="1">
    <source>
        <dbReference type="Pfam" id="PF01408"/>
    </source>
</evidence>
<name>A0A517YWG5_9BACT</name>
<dbReference type="EMBL" id="CP036425">
    <property type="protein sequence ID" value="QDU34549.1"/>
    <property type="molecule type" value="Genomic_DNA"/>
</dbReference>
<sequence>MKNGALKIGFIGLHHQHPRWYWPLWNVLPMYKPVAVCDGDADFLAEENKVYGLKAFDNADELIEQGGVDVVMLWEKHTEMPRLVEAAARCGKHVIVEKPCAANVEGVRAIEAAAKRYPGVKISSPYCWRTHRCGELIKKVVESGEIGEVVAVEGRLNAGGAWRYVRDHSPWMLGEGEGGGPMWNLGVHWIDFFRWVLDKEVLQVCGQVGEAVGEPVRSIEDQAQALLRFEGGCVGLLDISYGLIKEHPGVRDIYVSIRGTEGAIQWTPAWEGVEDEVLVVKESGAEKVVVKSELVDGYCGEMAKRWLEGFASAVSEGGGPLVGVEDMVAAIEVVDAFRRSVVSERFEWVGG</sequence>
<dbReference type="AlphaFoldDB" id="A0A517YWG5"/>
<gene>
    <name evidence="3" type="primary">pht4_2</name>
    <name evidence="3" type="ORF">KS4_26190</name>
</gene>
<evidence type="ECO:0000259" key="2">
    <source>
        <dbReference type="Pfam" id="PF22725"/>
    </source>
</evidence>
<organism evidence="3 4">
    <name type="scientific">Poriferisphaera corsica</name>
    <dbReference type="NCBI Taxonomy" id="2528020"/>
    <lineage>
        <taxon>Bacteria</taxon>
        <taxon>Pseudomonadati</taxon>
        <taxon>Planctomycetota</taxon>
        <taxon>Phycisphaerae</taxon>
        <taxon>Phycisphaerales</taxon>
        <taxon>Phycisphaeraceae</taxon>
        <taxon>Poriferisphaera</taxon>
    </lineage>
</organism>
<dbReference type="Pfam" id="PF22725">
    <property type="entry name" value="GFO_IDH_MocA_C3"/>
    <property type="match status" value="1"/>
</dbReference>
<dbReference type="GO" id="GO:0016491">
    <property type="term" value="F:oxidoreductase activity"/>
    <property type="evidence" value="ECO:0007669"/>
    <property type="project" value="UniProtKB-KW"/>
</dbReference>
<protein>
    <submittedName>
        <fullName evidence="3">4,5-dihydroxyphthalate dehydrogenase</fullName>
        <ecNumber evidence="3">1.-.-.-</ecNumber>
    </submittedName>
</protein>
<feature type="domain" description="GFO/IDH/MocA-like oxidoreductase" evidence="2">
    <location>
        <begin position="137"/>
        <end position="264"/>
    </location>
</feature>
<dbReference type="Gene3D" id="3.40.50.720">
    <property type="entry name" value="NAD(P)-binding Rossmann-like Domain"/>
    <property type="match status" value="1"/>
</dbReference>
<dbReference type="Pfam" id="PF01408">
    <property type="entry name" value="GFO_IDH_MocA"/>
    <property type="match status" value="1"/>
</dbReference>
<dbReference type="GO" id="GO:0000166">
    <property type="term" value="F:nucleotide binding"/>
    <property type="evidence" value="ECO:0007669"/>
    <property type="project" value="InterPro"/>
</dbReference>
<reference evidence="3 4" key="1">
    <citation type="submission" date="2019-02" db="EMBL/GenBank/DDBJ databases">
        <title>Deep-cultivation of Planctomycetes and their phenomic and genomic characterization uncovers novel biology.</title>
        <authorList>
            <person name="Wiegand S."/>
            <person name="Jogler M."/>
            <person name="Boedeker C."/>
            <person name="Pinto D."/>
            <person name="Vollmers J."/>
            <person name="Rivas-Marin E."/>
            <person name="Kohn T."/>
            <person name="Peeters S.H."/>
            <person name="Heuer A."/>
            <person name="Rast P."/>
            <person name="Oberbeckmann S."/>
            <person name="Bunk B."/>
            <person name="Jeske O."/>
            <person name="Meyerdierks A."/>
            <person name="Storesund J.E."/>
            <person name="Kallscheuer N."/>
            <person name="Luecker S."/>
            <person name="Lage O.M."/>
            <person name="Pohl T."/>
            <person name="Merkel B.J."/>
            <person name="Hornburger P."/>
            <person name="Mueller R.-W."/>
            <person name="Bruemmer F."/>
            <person name="Labrenz M."/>
            <person name="Spormann A.M."/>
            <person name="Op den Camp H."/>
            <person name="Overmann J."/>
            <person name="Amann R."/>
            <person name="Jetten M.S.M."/>
            <person name="Mascher T."/>
            <person name="Medema M.H."/>
            <person name="Devos D.P."/>
            <person name="Kaster A.-K."/>
            <person name="Ovreas L."/>
            <person name="Rohde M."/>
            <person name="Galperin M.Y."/>
            <person name="Jogler C."/>
        </authorList>
    </citation>
    <scope>NUCLEOTIDE SEQUENCE [LARGE SCALE GENOMIC DNA]</scope>
    <source>
        <strain evidence="3 4">KS4</strain>
    </source>
</reference>
<dbReference type="PANTHER" id="PTHR43377:SF1">
    <property type="entry name" value="BILIVERDIN REDUCTASE A"/>
    <property type="match status" value="1"/>
</dbReference>
<keyword evidence="4" id="KW-1185">Reference proteome</keyword>
<dbReference type="OrthoDB" id="9815825at2"/>
<dbReference type="SUPFAM" id="SSF51735">
    <property type="entry name" value="NAD(P)-binding Rossmann-fold domains"/>
    <property type="match status" value="1"/>
</dbReference>
<dbReference type="PANTHER" id="PTHR43377">
    <property type="entry name" value="BILIVERDIN REDUCTASE A"/>
    <property type="match status" value="1"/>
</dbReference>
<dbReference type="InterPro" id="IPR051450">
    <property type="entry name" value="Gfo/Idh/MocA_Oxidoreductases"/>
</dbReference>
<dbReference type="SUPFAM" id="SSF55347">
    <property type="entry name" value="Glyceraldehyde-3-phosphate dehydrogenase-like, C-terminal domain"/>
    <property type="match status" value="1"/>
</dbReference>
<keyword evidence="3" id="KW-0560">Oxidoreductase</keyword>
<proteinExistence type="predicted"/>
<dbReference type="InterPro" id="IPR000683">
    <property type="entry name" value="Gfo/Idh/MocA-like_OxRdtase_N"/>
</dbReference>
<dbReference type="KEGG" id="pcor:KS4_26190"/>
<dbReference type="InterPro" id="IPR055170">
    <property type="entry name" value="GFO_IDH_MocA-like_dom"/>
</dbReference>
<dbReference type="InterPro" id="IPR036291">
    <property type="entry name" value="NAD(P)-bd_dom_sf"/>
</dbReference>
<dbReference type="EC" id="1.-.-.-" evidence="3"/>
<accession>A0A517YWG5</accession>
<dbReference type="Proteomes" id="UP000317369">
    <property type="component" value="Chromosome"/>
</dbReference>
<feature type="domain" description="Gfo/Idh/MocA-like oxidoreductase N-terminal" evidence="1">
    <location>
        <begin position="7"/>
        <end position="117"/>
    </location>
</feature>
<evidence type="ECO:0000313" key="4">
    <source>
        <dbReference type="Proteomes" id="UP000317369"/>
    </source>
</evidence>